<gene>
    <name evidence="4" type="ORF">QYE76_007468</name>
</gene>
<feature type="region of interest" description="Disordered" evidence="2">
    <location>
        <begin position="411"/>
        <end position="468"/>
    </location>
</feature>
<feature type="compositionally biased region" description="Low complexity" evidence="2">
    <location>
        <begin position="540"/>
        <end position="565"/>
    </location>
</feature>
<sequence>MPRGRYRGGTCPFLPPRAPALLLRFTQALRCSDAVLLANLSERSPRRSSAELPPQARQSGATGPRASTARSSPPRSPPARSGSSSPFRLSWTSSSSSSMAQPSGSWKGSYMQDDDIARFVRLRRIPAGVITRAPGEEEEPRPEPGERVVFGAHLDRGLGLPASNFFHRFLDHFGLQPHHLPANAMILLSCYVAFMEGYAGQGRTWSFEPALLHQGADDRRPPEDLRRRLHLPPYGYVLPADSDCRFCKELADVFLLCAEREPGLRPAQPAGIQPGPPVGRINWGFNAKSSNPDAEVNLLWNFLGQCVAEGRLSAEDLLCTYISRRVVPLQWRVHKIGHMSGLLDPTRTSKLSSGPGGSPGEQHHQGQHAGQLGLGAGAYDREQPPELLFVRQGIEDGDLATKVWTPDLVDPADLAGDQAGDDDLPVAQDQGGQGSITRRLRLSMSRSRSRSTAAEPAGPDGGYPGVPRARRRLLAWRLLRRRGGSGPASGPRPPRRRGPRNSAGWRPRRSRRKPGRRLSAALPSRALQRQRREPTPQPSARARTPPAANVPPAATPPAGASSSAAPGGGDQGQSARQPTLDDMFPRRAPFVERAAGAGRGMPPAAGAGAGGAAPPSTGVGGPAPNVVVPESSPKGAPRAPDATAPTGPTASTAPPPASEPTRREPTGKEPARGQPARSKDADSRALVRTRGPPGPTEGLHVAKGARLLHVPSASDSSLGSAGTMEAAWHSADSCEVFNREGQPGTAPMKMVFSGYRAALKNKAAEALAQLATLEDADKTVTERRTVLYNKVVTSYHKAKIERAALARELEAVKAEAARVPQLESDLRVARAQCATSEEANRLLPPS</sequence>
<feature type="compositionally biased region" description="Low complexity" evidence="2">
    <location>
        <begin position="594"/>
        <end position="652"/>
    </location>
</feature>
<dbReference type="Pfam" id="PF04195">
    <property type="entry name" value="Transposase_28"/>
    <property type="match status" value="1"/>
</dbReference>
<proteinExistence type="predicted"/>
<feature type="compositionally biased region" description="Basic residues" evidence="2">
    <location>
        <begin position="506"/>
        <end position="516"/>
    </location>
</feature>
<feature type="region of interest" description="Disordered" evidence="2">
    <location>
        <begin position="480"/>
        <end position="699"/>
    </location>
</feature>
<evidence type="ECO:0000313" key="4">
    <source>
        <dbReference type="EMBL" id="KAK1633153.1"/>
    </source>
</evidence>
<evidence type="ECO:0000313" key="5">
    <source>
        <dbReference type="Proteomes" id="UP001231189"/>
    </source>
</evidence>
<name>A0AAD8W567_LOLMU</name>
<evidence type="ECO:0000256" key="1">
    <source>
        <dbReference type="SAM" id="Coils"/>
    </source>
</evidence>
<evidence type="ECO:0000259" key="3">
    <source>
        <dbReference type="Pfam" id="PF04195"/>
    </source>
</evidence>
<comment type="caution">
    <text evidence="4">The sequence shown here is derived from an EMBL/GenBank/DDBJ whole genome shotgun (WGS) entry which is preliminary data.</text>
</comment>
<feature type="coiled-coil region" evidence="1">
    <location>
        <begin position="756"/>
        <end position="815"/>
    </location>
</feature>
<evidence type="ECO:0000256" key="2">
    <source>
        <dbReference type="SAM" id="MobiDB-lite"/>
    </source>
</evidence>
<feature type="compositionally biased region" description="Low complexity" evidence="2">
    <location>
        <begin position="64"/>
        <end position="105"/>
    </location>
</feature>
<reference evidence="4" key="1">
    <citation type="submission" date="2023-07" db="EMBL/GenBank/DDBJ databases">
        <title>A chromosome-level genome assembly of Lolium multiflorum.</title>
        <authorList>
            <person name="Chen Y."/>
            <person name="Copetti D."/>
            <person name="Kolliker R."/>
            <person name="Studer B."/>
        </authorList>
    </citation>
    <scope>NUCLEOTIDE SEQUENCE</scope>
    <source>
        <strain evidence="4">02402/16</strain>
        <tissue evidence="4">Leaf</tissue>
    </source>
</reference>
<protein>
    <recommendedName>
        <fullName evidence="3">Transposase (putative) gypsy type domain-containing protein</fullName>
    </recommendedName>
</protein>
<keyword evidence="5" id="KW-1185">Reference proteome</keyword>
<dbReference type="AlphaFoldDB" id="A0AAD8W567"/>
<dbReference type="PANTHER" id="PTHR33026">
    <property type="entry name" value="OS06G0360600 PROTEIN"/>
    <property type="match status" value="1"/>
</dbReference>
<dbReference type="PANTHER" id="PTHR33026:SF7">
    <property type="entry name" value="OS03G0100275 PROTEIN"/>
    <property type="match status" value="1"/>
</dbReference>
<feature type="region of interest" description="Disordered" evidence="2">
    <location>
        <begin position="43"/>
        <end position="109"/>
    </location>
</feature>
<dbReference type="InterPro" id="IPR007321">
    <property type="entry name" value="Transposase_28"/>
</dbReference>
<organism evidence="4 5">
    <name type="scientific">Lolium multiflorum</name>
    <name type="common">Italian ryegrass</name>
    <name type="synonym">Lolium perenne subsp. multiflorum</name>
    <dbReference type="NCBI Taxonomy" id="4521"/>
    <lineage>
        <taxon>Eukaryota</taxon>
        <taxon>Viridiplantae</taxon>
        <taxon>Streptophyta</taxon>
        <taxon>Embryophyta</taxon>
        <taxon>Tracheophyta</taxon>
        <taxon>Spermatophyta</taxon>
        <taxon>Magnoliopsida</taxon>
        <taxon>Liliopsida</taxon>
        <taxon>Poales</taxon>
        <taxon>Poaceae</taxon>
        <taxon>BOP clade</taxon>
        <taxon>Pooideae</taxon>
        <taxon>Poodae</taxon>
        <taxon>Poeae</taxon>
        <taxon>Poeae Chloroplast Group 2 (Poeae type)</taxon>
        <taxon>Loliodinae</taxon>
        <taxon>Loliinae</taxon>
        <taxon>Lolium</taxon>
    </lineage>
</organism>
<feature type="compositionally biased region" description="Basic and acidic residues" evidence="2">
    <location>
        <begin position="660"/>
        <end position="685"/>
    </location>
</feature>
<feature type="region of interest" description="Disordered" evidence="2">
    <location>
        <begin position="344"/>
        <end position="377"/>
    </location>
</feature>
<dbReference type="EMBL" id="JAUUTY010000005">
    <property type="protein sequence ID" value="KAK1633153.1"/>
    <property type="molecule type" value="Genomic_DNA"/>
</dbReference>
<feature type="domain" description="Transposase (putative) gypsy type" evidence="3">
    <location>
        <begin position="148"/>
        <end position="200"/>
    </location>
</feature>
<accession>A0AAD8W567</accession>
<dbReference type="Proteomes" id="UP001231189">
    <property type="component" value="Unassembled WGS sequence"/>
</dbReference>
<keyword evidence="1" id="KW-0175">Coiled coil</keyword>